<accession>A0A9X2UP92</accession>
<name>A0A9X2UP92_9BACT</name>
<feature type="compositionally biased region" description="Basic residues" evidence="1">
    <location>
        <begin position="37"/>
        <end position="51"/>
    </location>
</feature>
<dbReference type="EMBL" id="JANUBF010000032">
    <property type="protein sequence ID" value="MCS4037985.1"/>
    <property type="molecule type" value="Genomic_DNA"/>
</dbReference>
<reference evidence="2" key="1">
    <citation type="submission" date="2022-08" db="EMBL/GenBank/DDBJ databases">
        <title>Genomic Encyclopedia of Type Strains, Phase V (KMG-V): Genome sequencing to study the core and pangenomes of soil and plant-associated prokaryotes.</title>
        <authorList>
            <person name="Whitman W."/>
        </authorList>
    </citation>
    <scope>NUCLEOTIDE SEQUENCE</scope>
    <source>
        <strain evidence="2">SP3012</strain>
    </source>
</reference>
<protein>
    <submittedName>
        <fullName evidence="2">Uncharacterized protein</fullName>
    </submittedName>
</protein>
<dbReference type="Proteomes" id="UP001155040">
    <property type="component" value="Unassembled WGS sequence"/>
</dbReference>
<evidence type="ECO:0000313" key="2">
    <source>
        <dbReference type="EMBL" id="MCS4037985.1"/>
    </source>
</evidence>
<evidence type="ECO:0000313" key="3">
    <source>
        <dbReference type="Proteomes" id="UP001155040"/>
    </source>
</evidence>
<dbReference type="AlphaFoldDB" id="A0A9X2UP92"/>
<evidence type="ECO:0000256" key="1">
    <source>
        <dbReference type="SAM" id="MobiDB-lite"/>
    </source>
</evidence>
<gene>
    <name evidence="2" type="ORF">GGQ01_003074</name>
</gene>
<proteinExistence type="predicted"/>
<feature type="region of interest" description="Disordered" evidence="1">
    <location>
        <begin position="15"/>
        <end position="71"/>
    </location>
</feature>
<organism evidence="2 3">
    <name type="scientific">Salinibacter ruber</name>
    <dbReference type="NCBI Taxonomy" id="146919"/>
    <lineage>
        <taxon>Bacteria</taxon>
        <taxon>Pseudomonadati</taxon>
        <taxon>Rhodothermota</taxon>
        <taxon>Rhodothermia</taxon>
        <taxon>Rhodothermales</taxon>
        <taxon>Salinibacteraceae</taxon>
        <taxon>Salinibacter</taxon>
    </lineage>
</organism>
<sequence length="82" mass="8926">MPQIAKPVRLLTCPSAAPRSIASKAAPGGDENPCRPHQIKNPKASPKRLKGPKSSPLKNLTEEKPEEVSPTLKTYVEKMQNI</sequence>
<comment type="caution">
    <text evidence="2">The sequence shown here is derived from an EMBL/GenBank/DDBJ whole genome shotgun (WGS) entry which is preliminary data.</text>
</comment>